<dbReference type="PANTHER" id="PTHR21660">
    <property type="entry name" value="THIOESTERASE SUPERFAMILY MEMBER-RELATED"/>
    <property type="match status" value="1"/>
</dbReference>
<dbReference type="EMBL" id="AJYC02000111">
    <property type="protein sequence ID" value="EKT78205.1"/>
    <property type="molecule type" value="Genomic_DNA"/>
</dbReference>
<dbReference type="GO" id="GO:0047617">
    <property type="term" value="F:fatty acyl-CoA hydrolase activity"/>
    <property type="evidence" value="ECO:0007669"/>
    <property type="project" value="InterPro"/>
</dbReference>
<protein>
    <submittedName>
        <fullName evidence="4">Phenylacetic acid degradation-like protein</fullName>
    </submittedName>
</protein>
<reference evidence="4 5" key="1">
    <citation type="journal article" date="2013" name="Genome Announc.">
        <title>Draft Genome Sequence of Rhodococcus opacus Strain M213 Shows a Diverse Catabolic Potential.</title>
        <authorList>
            <person name="Pathak A."/>
            <person name="Green S.J."/>
            <person name="Ogram A."/>
            <person name="Chauhan A."/>
        </authorList>
    </citation>
    <scope>NUCLEOTIDE SEQUENCE [LARGE SCALE GENOMIC DNA]</scope>
    <source>
        <strain evidence="4 5">M213</strain>
    </source>
</reference>
<evidence type="ECO:0000256" key="1">
    <source>
        <dbReference type="ARBA" id="ARBA00008324"/>
    </source>
</evidence>
<keyword evidence="2" id="KW-0378">Hydrolase</keyword>
<dbReference type="NCBIfam" id="TIGR00369">
    <property type="entry name" value="unchar_dom_1"/>
    <property type="match status" value="1"/>
</dbReference>
<dbReference type="InterPro" id="IPR003736">
    <property type="entry name" value="PAAI_dom"/>
</dbReference>
<dbReference type="SUPFAM" id="SSF54637">
    <property type="entry name" value="Thioesterase/thiol ester dehydrase-isomerase"/>
    <property type="match status" value="1"/>
</dbReference>
<sequence length="142" mass="15096">MLIAKNPEFEQFVKTAVLTMPAAMHLGFHFGHIAAGEVELIQPYRKELTEHNGFFQGGVIGSLADFAGGAAAGTLLPVGWVNMTADYTVKLLAPAEGDNLIARGRVLKPGRAITVATVDVYASETHCATALVTMRNVSLVTE</sequence>
<comment type="similarity">
    <text evidence="1">Belongs to the thioesterase PaaI family.</text>
</comment>
<dbReference type="Gene3D" id="3.10.129.10">
    <property type="entry name" value="Hotdog Thioesterase"/>
    <property type="match status" value="1"/>
</dbReference>
<dbReference type="InterPro" id="IPR006683">
    <property type="entry name" value="Thioestr_dom"/>
</dbReference>
<evidence type="ECO:0000313" key="5">
    <source>
        <dbReference type="Proteomes" id="UP000005951"/>
    </source>
</evidence>
<dbReference type="Proteomes" id="UP000005951">
    <property type="component" value="Unassembled WGS sequence"/>
</dbReference>
<dbReference type="InterPro" id="IPR039298">
    <property type="entry name" value="ACOT13"/>
</dbReference>
<comment type="caution">
    <text evidence="4">The sequence shown here is derived from an EMBL/GenBank/DDBJ whole genome shotgun (WGS) entry which is preliminary data.</text>
</comment>
<evidence type="ECO:0000313" key="4">
    <source>
        <dbReference type="EMBL" id="EKT78205.1"/>
    </source>
</evidence>
<feature type="domain" description="Thioesterase" evidence="3">
    <location>
        <begin position="53"/>
        <end position="126"/>
    </location>
</feature>
<dbReference type="CDD" id="cd03443">
    <property type="entry name" value="PaaI_thioesterase"/>
    <property type="match status" value="1"/>
</dbReference>
<organism evidence="4 5">
    <name type="scientific">Rhodococcus opacus M213</name>
    <dbReference type="NCBI Taxonomy" id="1129896"/>
    <lineage>
        <taxon>Bacteria</taxon>
        <taxon>Bacillati</taxon>
        <taxon>Actinomycetota</taxon>
        <taxon>Actinomycetes</taxon>
        <taxon>Mycobacteriales</taxon>
        <taxon>Nocardiaceae</taxon>
        <taxon>Rhodococcus</taxon>
    </lineage>
</organism>
<evidence type="ECO:0000259" key="3">
    <source>
        <dbReference type="Pfam" id="PF03061"/>
    </source>
</evidence>
<dbReference type="InterPro" id="IPR029069">
    <property type="entry name" value="HotDog_dom_sf"/>
</dbReference>
<gene>
    <name evidence="4" type="ORF">WSS_A33670</name>
</gene>
<evidence type="ECO:0000256" key="2">
    <source>
        <dbReference type="ARBA" id="ARBA00022801"/>
    </source>
</evidence>
<dbReference type="Pfam" id="PF03061">
    <property type="entry name" value="4HBT"/>
    <property type="match status" value="1"/>
</dbReference>
<dbReference type="RefSeq" id="WP_005262781.1">
    <property type="nucleotide sequence ID" value="NZ_AJYC02000111.1"/>
</dbReference>
<dbReference type="AlphaFoldDB" id="K8XMA6"/>
<dbReference type="PANTHER" id="PTHR21660:SF1">
    <property type="entry name" value="ACYL-COENZYME A THIOESTERASE 13"/>
    <property type="match status" value="1"/>
</dbReference>
<accession>K8XMA6</accession>
<name>K8XMA6_RHOOP</name>
<proteinExistence type="inferred from homology"/>